<evidence type="ECO:0000256" key="3">
    <source>
        <dbReference type="ARBA" id="ARBA00022771"/>
    </source>
</evidence>
<dbReference type="PROSITE" id="PS51128">
    <property type="entry name" value="ZF_DKSA_2"/>
    <property type="match status" value="1"/>
</dbReference>
<dbReference type="RefSeq" id="WP_025281003.1">
    <property type="nucleotide sequence ID" value="NZ_CP007268.1"/>
</dbReference>
<dbReference type="NCBIfam" id="TIGR02420">
    <property type="entry name" value="dksA"/>
    <property type="match status" value="1"/>
</dbReference>
<keyword evidence="1 5" id="KW-0963">Cytoplasm</keyword>
<dbReference type="Pfam" id="PF01258">
    <property type="entry name" value="zf-dskA_traR"/>
    <property type="match status" value="1"/>
</dbReference>
<gene>
    <name evidence="5" type="primary">dksA</name>
    <name evidence="9" type="ORF">M911_04925</name>
</gene>
<dbReference type="PANTHER" id="PTHR33823">
    <property type="entry name" value="RNA POLYMERASE-BINDING TRANSCRIPTION FACTOR DKSA-RELATED"/>
    <property type="match status" value="1"/>
</dbReference>
<keyword evidence="3 5" id="KW-0863">Zinc-finger</keyword>
<evidence type="ECO:0000256" key="6">
    <source>
        <dbReference type="PROSITE-ProRule" id="PRU00510"/>
    </source>
</evidence>
<dbReference type="OrthoDB" id="9803742at2"/>
<reference evidence="10" key="2">
    <citation type="submission" date="2014-02" db="EMBL/GenBank/DDBJ databases">
        <title>Draft Genome Sequence of extremely halophilic bacteria Halorhodospira halochloris.</title>
        <authorList>
            <person name="Singh K.S."/>
        </authorList>
    </citation>
    <scope>NUCLEOTIDE SEQUENCE [LARGE SCALE GENOMIC DNA]</scope>
    <source>
        <strain evidence="10">A</strain>
    </source>
</reference>
<evidence type="ECO:0000259" key="8">
    <source>
        <dbReference type="Pfam" id="PF21157"/>
    </source>
</evidence>
<dbReference type="GO" id="GO:0008270">
    <property type="term" value="F:zinc ion binding"/>
    <property type="evidence" value="ECO:0007669"/>
    <property type="project" value="UniProtKB-UniRule"/>
</dbReference>
<protein>
    <recommendedName>
        <fullName evidence="5">RNA polymerase-binding transcription factor DksA</fullName>
    </recommendedName>
</protein>
<accession>W8KFV7</accession>
<keyword evidence="2 5" id="KW-0479">Metal-binding</keyword>
<comment type="caution">
    <text evidence="5">Lacks conserved residue(s) required for the propagation of feature annotation.</text>
</comment>
<comment type="similarity">
    <text evidence="5">Belongs to the DksA family.</text>
</comment>
<dbReference type="AlphaFoldDB" id="W8KFV7"/>
<dbReference type="PANTHER" id="PTHR33823:SF2">
    <property type="entry name" value="RNA POLYMERASE-BINDING TRANSCRIPTION FACTOR DKSA"/>
    <property type="match status" value="1"/>
</dbReference>
<dbReference type="EMBL" id="CP007268">
    <property type="protein sequence ID" value="AHK78629.1"/>
    <property type="molecule type" value="Genomic_DNA"/>
</dbReference>
<keyword evidence="10" id="KW-1185">Reference proteome</keyword>
<dbReference type="KEGG" id="hhc:M911_04925"/>
<dbReference type="SUPFAM" id="SSF109635">
    <property type="entry name" value="DnaK suppressor protein DksA, alpha-hairpin domain"/>
    <property type="match status" value="1"/>
</dbReference>
<keyword evidence="4 5" id="KW-0862">Zinc</keyword>
<comment type="subunit">
    <text evidence="5">Interacts directly with the RNA polymerase.</text>
</comment>
<evidence type="ECO:0000256" key="2">
    <source>
        <dbReference type="ARBA" id="ARBA00022723"/>
    </source>
</evidence>
<dbReference type="Gene3D" id="1.20.120.910">
    <property type="entry name" value="DksA, coiled-coil domain"/>
    <property type="match status" value="1"/>
</dbReference>
<evidence type="ECO:0000256" key="5">
    <source>
        <dbReference type="HAMAP-Rule" id="MF_00926"/>
    </source>
</evidence>
<proteinExistence type="inferred from homology"/>
<dbReference type="GO" id="GO:0005737">
    <property type="term" value="C:cytoplasm"/>
    <property type="evidence" value="ECO:0007669"/>
    <property type="project" value="UniProtKB-SubCell"/>
</dbReference>
<comment type="function">
    <text evidence="5">Transcription factor that acts by binding directly to the RNA polymerase (RNAP). Required for negative regulation of rRNA expression and positive regulation of several amino acid biosynthesis promoters. Also required for regulation of fis expression.</text>
</comment>
<evidence type="ECO:0000313" key="10">
    <source>
        <dbReference type="Proteomes" id="UP000019442"/>
    </source>
</evidence>
<evidence type="ECO:0000256" key="4">
    <source>
        <dbReference type="ARBA" id="ARBA00022833"/>
    </source>
</evidence>
<dbReference type="GO" id="GO:0010468">
    <property type="term" value="P:regulation of gene expression"/>
    <property type="evidence" value="ECO:0007669"/>
    <property type="project" value="UniProtKB-UniRule"/>
</dbReference>
<evidence type="ECO:0000256" key="1">
    <source>
        <dbReference type="ARBA" id="ARBA00022490"/>
    </source>
</evidence>
<dbReference type="InterPro" id="IPR048489">
    <property type="entry name" value="DksA_N"/>
</dbReference>
<feature type="domain" description="Zinc finger DksA/TraR C4-type" evidence="7">
    <location>
        <begin position="91"/>
        <end position="125"/>
    </location>
</feature>
<dbReference type="Proteomes" id="UP000019442">
    <property type="component" value="Chromosome"/>
</dbReference>
<dbReference type="InterPro" id="IPR020458">
    <property type="entry name" value="Znf_DskA_TraR_CS"/>
</dbReference>
<name>W8KFV7_9GAMM</name>
<evidence type="ECO:0000313" key="9">
    <source>
        <dbReference type="EMBL" id="AHK78629.1"/>
    </source>
</evidence>
<dbReference type="SUPFAM" id="SSF57716">
    <property type="entry name" value="Glucocorticoid receptor-like (DNA-binding domain)"/>
    <property type="match status" value="1"/>
</dbReference>
<organism evidence="9 10">
    <name type="scientific">Ectothiorhodospira haloalkaliphila</name>
    <dbReference type="NCBI Taxonomy" id="421628"/>
    <lineage>
        <taxon>Bacteria</taxon>
        <taxon>Pseudomonadati</taxon>
        <taxon>Pseudomonadota</taxon>
        <taxon>Gammaproteobacteria</taxon>
        <taxon>Chromatiales</taxon>
        <taxon>Ectothiorhodospiraceae</taxon>
        <taxon>Ectothiorhodospira</taxon>
    </lineage>
</organism>
<sequence length="134" mass="15685">MTTRELLQMPDSEYMNEAQLAYFRAELQKMRAEIINDIRITTDHLRETPRAADELDRAAREEEQSLEIRLREREATLLRKIDQAMKRIQDGTYGYCDVTGEPIGLRRLLARPTATLSIEAKQQAETRERSYRSP</sequence>
<dbReference type="InterPro" id="IPR037187">
    <property type="entry name" value="DnaK_N"/>
</dbReference>
<dbReference type="InterPro" id="IPR012784">
    <property type="entry name" value="DksA_RNA_pol-bd"/>
</dbReference>
<dbReference type="PROSITE" id="PS01102">
    <property type="entry name" value="ZF_DKSA_1"/>
    <property type="match status" value="1"/>
</dbReference>
<reference evidence="9 10" key="1">
    <citation type="journal article" date="2014" name="J Genomics">
        <title>Draft Genome Sequence of the Extremely Halophilic Phototrophic Purple Sulfur Bacterium Halorhodospira halochloris.</title>
        <authorList>
            <person name="Singh K.S."/>
            <person name="Kirksey J."/>
            <person name="Hoff W.D."/>
            <person name="Deole R."/>
        </authorList>
    </citation>
    <scope>NUCLEOTIDE SEQUENCE [LARGE SCALE GENOMIC DNA]</scope>
    <source>
        <strain evidence="9 10">A</strain>
    </source>
</reference>
<dbReference type="Pfam" id="PF21157">
    <property type="entry name" value="DksA_N"/>
    <property type="match status" value="1"/>
</dbReference>
<feature type="domain" description="DnaK suppressor protein DksA N-terminal" evidence="8">
    <location>
        <begin position="19"/>
        <end position="88"/>
    </location>
</feature>
<dbReference type="HAMAP" id="MF_00926">
    <property type="entry name" value="DksA"/>
    <property type="match status" value="1"/>
</dbReference>
<evidence type="ECO:0000259" key="7">
    <source>
        <dbReference type="Pfam" id="PF01258"/>
    </source>
</evidence>
<feature type="zinc finger region" description="dksA C4-type" evidence="6">
    <location>
        <begin position="96"/>
        <end position="120"/>
    </location>
</feature>
<dbReference type="HOGENOM" id="CLU_043144_2_2_6"/>
<dbReference type="PATRIC" id="fig|1354791.3.peg.1428"/>
<dbReference type="InterPro" id="IPR000962">
    <property type="entry name" value="Znf_DskA_TraR"/>
</dbReference>
<comment type="subcellular location">
    <subcellularLocation>
        <location evidence="5">Cytoplasm</location>
    </subcellularLocation>
</comment>